<protein>
    <submittedName>
        <fullName evidence="4">DNA-binding response regulator</fullName>
    </submittedName>
</protein>
<dbReference type="Gene3D" id="3.40.50.2300">
    <property type="match status" value="1"/>
</dbReference>
<dbReference type="PROSITE" id="PS50110">
    <property type="entry name" value="RESPONSE_REGULATORY"/>
    <property type="match status" value="1"/>
</dbReference>
<dbReference type="RefSeq" id="WP_285723357.1">
    <property type="nucleotide sequence ID" value="NZ_BSDD01000001.1"/>
</dbReference>
<dbReference type="Gene3D" id="2.40.50.1020">
    <property type="entry name" value="LytTr DNA-binding domain"/>
    <property type="match status" value="1"/>
</dbReference>
<evidence type="ECO:0000313" key="5">
    <source>
        <dbReference type="Proteomes" id="UP001165089"/>
    </source>
</evidence>
<evidence type="ECO:0000256" key="1">
    <source>
        <dbReference type="PROSITE-ProRule" id="PRU00169"/>
    </source>
</evidence>
<dbReference type="Pfam" id="PF00072">
    <property type="entry name" value="Response_reg"/>
    <property type="match status" value="1"/>
</dbReference>
<dbReference type="InterPro" id="IPR046947">
    <property type="entry name" value="LytR-like"/>
</dbReference>
<keyword evidence="4" id="KW-0238">DNA-binding</keyword>
<dbReference type="SMART" id="SM00448">
    <property type="entry name" value="REC"/>
    <property type="match status" value="1"/>
</dbReference>
<evidence type="ECO:0000313" key="4">
    <source>
        <dbReference type="EMBL" id="GLH69360.1"/>
    </source>
</evidence>
<dbReference type="SMART" id="SM00850">
    <property type="entry name" value="LytTR"/>
    <property type="match status" value="1"/>
</dbReference>
<dbReference type="EMBL" id="BSDD01000001">
    <property type="protein sequence ID" value="GLH69360.1"/>
    <property type="molecule type" value="Genomic_DNA"/>
</dbReference>
<dbReference type="PANTHER" id="PTHR37299">
    <property type="entry name" value="TRANSCRIPTIONAL REGULATOR-RELATED"/>
    <property type="match status" value="1"/>
</dbReference>
<dbReference type="SUPFAM" id="SSF52172">
    <property type="entry name" value="CheY-like"/>
    <property type="match status" value="1"/>
</dbReference>
<keyword evidence="5" id="KW-1185">Reference proteome</keyword>
<dbReference type="InterPro" id="IPR007492">
    <property type="entry name" value="LytTR_DNA-bd_dom"/>
</dbReference>
<reference evidence="4 5" key="1">
    <citation type="journal article" date="2023" name="Antonie Van Leeuwenhoek">
        <title>Mesoterricola silvestris gen. nov., sp. nov., Mesoterricola sediminis sp. nov., Geothrix oryzae sp. nov., Geothrix edaphica sp. nov., Geothrix rubra sp. nov., and Geothrix limicola sp. nov., six novel members of Acidobacteriota isolated from soils.</title>
        <authorList>
            <person name="Itoh H."/>
            <person name="Sugisawa Y."/>
            <person name="Mise K."/>
            <person name="Xu Z."/>
            <person name="Kuniyasu M."/>
            <person name="Ushijima N."/>
            <person name="Kawano K."/>
            <person name="Kobayashi E."/>
            <person name="Shiratori Y."/>
            <person name="Masuda Y."/>
            <person name="Senoo K."/>
        </authorList>
    </citation>
    <scope>NUCLEOTIDE SEQUENCE [LARGE SCALE GENOMIC DNA]</scope>
    <source>
        <strain evidence="4 5">Red803</strain>
    </source>
</reference>
<feature type="domain" description="Response regulatory" evidence="2">
    <location>
        <begin position="4"/>
        <end position="117"/>
    </location>
</feature>
<keyword evidence="1" id="KW-0597">Phosphoprotein</keyword>
<sequence length="253" mass="28806">MTLRALIVDDETLARQRIRQLLQKAPDVTVVAECASGLEAVQAIEDLAPDLVFLDIQMPELDGFGVIEAVGADRMPATLFITAYDQHALRAFEVHALDYLLKPFDAARFQAALARARRWCAREAGGPQGARPDLESLMAGLRKERPWLDRVLVKQGDRHLLVRMAAVQWIEAEDNYVRLHVEGTSHLLRQTMAGLLERLDPRLFRRIHRSAIVNLDFIREFQPWTSGDQLVIMRDGTRLTLSRTYRDQVGEWS</sequence>
<feature type="domain" description="HTH LytTR-type" evidence="3">
    <location>
        <begin position="151"/>
        <end position="253"/>
    </location>
</feature>
<dbReference type="InterPro" id="IPR011006">
    <property type="entry name" value="CheY-like_superfamily"/>
</dbReference>
<proteinExistence type="predicted"/>
<gene>
    <name evidence="4" type="ORF">GETHPA_08930</name>
</gene>
<dbReference type="PROSITE" id="PS50930">
    <property type="entry name" value="HTH_LYTTR"/>
    <property type="match status" value="1"/>
</dbReference>
<dbReference type="Proteomes" id="UP001165089">
    <property type="component" value="Unassembled WGS sequence"/>
</dbReference>
<dbReference type="Pfam" id="PF04397">
    <property type="entry name" value="LytTR"/>
    <property type="match status" value="1"/>
</dbReference>
<accession>A0ABQ5Q4M4</accession>
<comment type="caution">
    <text evidence="4">The sequence shown here is derived from an EMBL/GenBank/DDBJ whole genome shotgun (WGS) entry which is preliminary data.</text>
</comment>
<feature type="modified residue" description="4-aspartylphosphate" evidence="1">
    <location>
        <position position="55"/>
    </location>
</feature>
<dbReference type="GO" id="GO:0003677">
    <property type="term" value="F:DNA binding"/>
    <property type="evidence" value="ECO:0007669"/>
    <property type="project" value="UniProtKB-KW"/>
</dbReference>
<dbReference type="PANTHER" id="PTHR37299:SF1">
    <property type="entry name" value="STAGE 0 SPORULATION PROTEIN A HOMOLOG"/>
    <property type="match status" value="1"/>
</dbReference>
<name>A0ABQ5Q4M4_9BACT</name>
<evidence type="ECO:0000259" key="3">
    <source>
        <dbReference type="PROSITE" id="PS50930"/>
    </source>
</evidence>
<organism evidence="4 5">
    <name type="scientific">Geothrix rubra</name>
    <dbReference type="NCBI Taxonomy" id="2927977"/>
    <lineage>
        <taxon>Bacteria</taxon>
        <taxon>Pseudomonadati</taxon>
        <taxon>Acidobacteriota</taxon>
        <taxon>Holophagae</taxon>
        <taxon>Holophagales</taxon>
        <taxon>Holophagaceae</taxon>
        <taxon>Geothrix</taxon>
    </lineage>
</organism>
<evidence type="ECO:0000259" key="2">
    <source>
        <dbReference type="PROSITE" id="PS50110"/>
    </source>
</evidence>
<dbReference type="InterPro" id="IPR001789">
    <property type="entry name" value="Sig_transdc_resp-reg_receiver"/>
</dbReference>